<dbReference type="SUPFAM" id="SSF51419">
    <property type="entry name" value="PLP-binding barrel"/>
    <property type="match status" value="1"/>
</dbReference>
<evidence type="ECO:0000259" key="13">
    <source>
        <dbReference type="Pfam" id="PF02784"/>
    </source>
</evidence>
<dbReference type="RefSeq" id="WP_248204712.1">
    <property type="nucleotide sequence ID" value="NZ_JALNMH010000001.1"/>
</dbReference>
<evidence type="ECO:0000256" key="9">
    <source>
        <dbReference type="ARBA" id="ARBA00023066"/>
    </source>
</evidence>
<dbReference type="Gene3D" id="1.10.287.3440">
    <property type="match status" value="1"/>
</dbReference>
<evidence type="ECO:0000313" key="17">
    <source>
        <dbReference type="Proteomes" id="UP001431449"/>
    </source>
</evidence>
<dbReference type="EC" id="4.1.1.19" evidence="12"/>
<dbReference type="PANTHER" id="PTHR43295:SF9">
    <property type="entry name" value="BIOSYNTHETIC ARGININE DECARBOXYLASE"/>
    <property type="match status" value="1"/>
</dbReference>
<dbReference type="PRINTS" id="PR01180">
    <property type="entry name" value="ARGDCRBXLASE"/>
</dbReference>
<proteinExistence type="inferred from homology"/>
<reference evidence="16" key="1">
    <citation type="submission" date="2022-04" db="EMBL/GenBank/DDBJ databases">
        <title>Lysobacter sp. CAU 1642 isolated from sea sand.</title>
        <authorList>
            <person name="Kim W."/>
        </authorList>
    </citation>
    <scope>NUCLEOTIDE SEQUENCE</scope>
    <source>
        <strain evidence="16">CAU 1642</strain>
    </source>
</reference>
<feature type="modified residue" description="N6-(pyridoxal phosphate)lysine" evidence="12">
    <location>
        <position position="100"/>
    </location>
</feature>
<keyword evidence="11 12" id="KW-0456">Lyase</keyword>
<evidence type="ECO:0000259" key="14">
    <source>
        <dbReference type="Pfam" id="PF17810"/>
    </source>
</evidence>
<keyword evidence="7 12" id="KW-0460">Magnesium</keyword>
<dbReference type="PRINTS" id="PR01179">
    <property type="entry name" value="ODADCRBXLASE"/>
</dbReference>
<dbReference type="Gene3D" id="1.20.58.930">
    <property type="match status" value="1"/>
</dbReference>
<comment type="similarity">
    <text evidence="4 12">Belongs to the Orn/Lys/Arg decarboxylase class-II family. SpeA subfamily.</text>
</comment>
<evidence type="ECO:0000256" key="10">
    <source>
        <dbReference type="ARBA" id="ARBA00023115"/>
    </source>
</evidence>
<dbReference type="Pfam" id="PF02784">
    <property type="entry name" value="Orn_Arg_deC_N"/>
    <property type="match status" value="1"/>
</dbReference>
<dbReference type="InterPro" id="IPR022657">
    <property type="entry name" value="De-COase2_CS"/>
</dbReference>
<sequence length="628" mass="68379">MSDWSVQRARRTYSVPYWGEGYFDIDDRGRALACPRGAEGPSIVIDEVVSAAREQGLRLPLLLRFSDILGDRLKRLQAAFAQAMRDCGYGGGYTAIYPIKVNQHFGVAGELAAAGRASDFGLEAGSKPELMAVLALSRPGGVIICNGYKDREYIRLALIGRKLGLETFIVIEKASELETVIEEAAALGVKPGLGVRMRLATLGAGKWQNSGGDKAKFGLSPRQLLDLIERLRAGGLSDCLQLLHFHMGSQISNVRDIASGMREATRYLVEVTRLGCPIRYMDVGGGLGVDYEGTRSRGYCSTNYGLDQYAHTIVQPLADACAEHGIPAPRVLTESGRALTAHHAVLIANVSEVEFAPRGGLPPVGEGESAALRHLRELHAALDERSAVELFHDAQHYLAEGQSAYALGQLDLAERARIDDVFYAIAHGVRTRLSAEEKSHRPLIDELDERLVDKYFVNFSVFESVPDVWAIDQVFPIMPIHRLDEQPDRRGIIADLTCDSDGQIDTYVDNGELDSALPLHAPDASGYRLGFFMVGAYQDTLGDIHNLFGDTSAVNVSLTGDGYALTRSRRGDTSDVMLDYVGYDLGQLRAAYREKVEAAALAEDESARLLQALEVGLTGYTYLADGPG</sequence>
<dbReference type="PANTHER" id="PTHR43295">
    <property type="entry name" value="ARGININE DECARBOXYLASE"/>
    <property type="match status" value="1"/>
</dbReference>
<dbReference type="EMBL" id="JALNMH010000001">
    <property type="protein sequence ID" value="MCK7592519.1"/>
    <property type="molecule type" value="Genomic_DNA"/>
</dbReference>
<comment type="caution">
    <text evidence="12">Lacks conserved residue(s) required for the propagation of feature annotation.</text>
</comment>
<dbReference type="Gene3D" id="2.40.37.10">
    <property type="entry name" value="Lyase, Ornithine Decarboxylase, Chain A, domain 1"/>
    <property type="match status" value="1"/>
</dbReference>
<evidence type="ECO:0000256" key="1">
    <source>
        <dbReference type="ARBA" id="ARBA00001933"/>
    </source>
</evidence>
<evidence type="ECO:0000256" key="5">
    <source>
        <dbReference type="ARBA" id="ARBA00022723"/>
    </source>
</evidence>
<protein>
    <recommendedName>
        <fullName evidence="12">Biosynthetic arginine decarboxylase</fullName>
        <shortName evidence="12">ADC</shortName>
        <ecNumber evidence="12">4.1.1.19</ecNumber>
    </recommendedName>
</protein>
<comment type="cofactor">
    <cofactor evidence="2 12">
        <name>Mg(2+)</name>
        <dbReference type="ChEBI" id="CHEBI:18420"/>
    </cofactor>
</comment>
<evidence type="ECO:0000256" key="2">
    <source>
        <dbReference type="ARBA" id="ARBA00001946"/>
    </source>
</evidence>
<keyword evidence="17" id="KW-1185">Reference proteome</keyword>
<dbReference type="Pfam" id="PF17944">
    <property type="entry name" value="Arg_decarbox_C"/>
    <property type="match status" value="1"/>
</dbReference>
<dbReference type="InterPro" id="IPR000183">
    <property type="entry name" value="Orn/DAP/Arg_de-COase"/>
</dbReference>
<evidence type="ECO:0000256" key="6">
    <source>
        <dbReference type="ARBA" id="ARBA00022793"/>
    </source>
</evidence>
<dbReference type="PIRSF" id="PIRSF001336">
    <property type="entry name" value="Arg_decrbxlase"/>
    <property type="match status" value="1"/>
</dbReference>
<dbReference type="SUPFAM" id="SSF50621">
    <property type="entry name" value="Alanine racemase C-terminal domain-like"/>
    <property type="match status" value="1"/>
</dbReference>
<evidence type="ECO:0000256" key="7">
    <source>
        <dbReference type="ARBA" id="ARBA00022842"/>
    </source>
</evidence>
<dbReference type="InterPro" id="IPR029066">
    <property type="entry name" value="PLP-binding_barrel"/>
</dbReference>
<evidence type="ECO:0000256" key="12">
    <source>
        <dbReference type="HAMAP-Rule" id="MF_01417"/>
    </source>
</evidence>
<comment type="function">
    <text evidence="3 12">Catalyzes the biosynthesis of agmatine from arginine.</text>
</comment>
<dbReference type="PROSITE" id="PS00879">
    <property type="entry name" value="ODR_DC_2_2"/>
    <property type="match status" value="1"/>
</dbReference>
<feature type="domain" description="Arginine decarboxylase helical bundle" evidence="14">
    <location>
        <begin position="368"/>
        <end position="448"/>
    </location>
</feature>
<comment type="pathway">
    <text evidence="12">Amine and polyamine biosynthesis; agmatine biosynthesis; agmatine from L-arginine: step 1/1.</text>
</comment>
<evidence type="ECO:0000256" key="3">
    <source>
        <dbReference type="ARBA" id="ARBA00002257"/>
    </source>
</evidence>
<feature type="domain" description="Orn/DAP/Arg decarboxylase 2 N-terminal" evidence="13">
    <location>
        <begin position="88"/>
        <end position="341"/>
    </location>
</feature>
<dbReference type="InterPro" id="IPR009006">
    <property type="entry name" value="Ala_racemase/Decarboxylase_C"/>
</dbReference>
<dbReference type="CDD" id="cd06830">
    <property type="entry name" value="PLPDE_III_ADC"/>
    <property type="match status" value="1"/>
</dbReference>
<keyword evidence="5 12" id="KW-0479">Metal-binding</keyword>
<evidence type="ECO:0000313" key="16">
    <source>
        <dbReference type="EMBL" id="MCK7592519.1"/>
    </source>
</evidence>
<dbReference type="NCBIfam" id="TIGR01273">
    <property type="entry name" value="speA"/>
    <property type="match status" value="1"/>
</dbReference>
<dbReference type="PROSITE" id="PS00878">
    <property type="entry name" value="ODR_DC_2_1"/>
    <property type="match status" value="1"/>
</dbReference>
<dbReference type="InterPro" id="IPR040634">
    <property type="entry name" value="Arg_decarb_HB"/>
</dbReference>
<comment type="caution">
    <text evidence="16">The sequence shown here is derived from an EMBL/GenBank/DDBJ whole genome shotgun (WGS) entry which is preliminary data.</text>
</comment>
<evidence type="ECO:0000256" key="8">
    <source>
        <dbReference type="ARBA" id="ARBA00022898"/>
    </source>
</evidence>
<comment type="catalytic activity">
    <reaction evidence="12">
        <text>L-arginine + H(+) = agmatine + CO2</text>
        <dbReference type="Rhea" id="RHEA:17641"/>
        <dbReference type="ChEBI" id="CHEBI:15378"/>
        <dbReference type="ChEBI" id="CHEBI:16526"/>
        <dbReference type="ChEBI" id="CHEBI:32682"/>
        <dbReference type="ChEBI" id="CHEBI:58145"/>
        <dbReference type="EC" id="4.1.1.19"/>
    </reaction>
</comment>
<dbReference type="Gene3D" id="3.20.20.10">
    <property type="entry name" value="Alanine racemase"/>
    <property type="match status" value="1"/>
</dbReference>
<evidence type="ECO:0000256" key="11">
    <source>
        <dbReference type="ARBA" id="ARBA00023239"/>
    </source>
</evidence>
<keyword evidence="6 12" id="KW-0210">Decarboxylase</keyword>
<comment type="cofactor">
    <cofactor evidence="1 12">
        <name>pyridoxal 5'-phosphate</name>
        <dbReference type="ChEBI" id="CHEBI:597326"/>
    </cofactor>
</comment>
<keyword evidence="9 12" id="KW-0745">Spermidine biosynthesis</keyword>
<accession>A0ABT0GD95</accession>
<dbReference type="Pfam" id="PF17810">
    <property type="entry name" value="Arg_decarb_HB"/>
    <property type="match status" value="1"/>
</dbReference>
<dbReference type="NCBIfam" id="NF003763">
    <property type="entry name" value="PRK05354.1"/>
    <property type="match status" value="1"/>
</dbReference>
<keyword evidence="8 12" id="KW-0663">Pyridoxal phosphate</keyword>
<dbReference type="GO" id="GO:0008792">
    <property type="term" value="F:arginine decarboxylase activity"/>
    <property type="evidence" value="ECO:0007669"/>
    <property type="project" value="UniProtKB-EC"/>
</dbReference>
<dbReference type="HAMAP" id="MF_01417">
    <property type="entry name" value="SpeA"/>
    <property type="match status" value="1"/>
</dbReference>
<name>A0ABT0GD95_9GAMM</name>
<dbReference type="Proteomes" id="UP001431449">
    <property type="component" value="Unassembled WGS sequence"/>
</dbReference>
<organism evidence="16 17">
    <name type="scientific">Pseudomarimonas salicorniae</name>
    <dbReference type="NCBI Taxonomy" id="2933270"/>
    <lineage>
        <taxon>Bacteria</taxon>
        <taxon>Pseudomonadati</taxon>
        <taxon>Pseudomonadota</taxon>
        <taxon>Gammaproteobacteria</taxon>
        <taxon>Lysobacterales</taxon>
        <taxon>Lysobacteraceae</taxon>
        <taxon>Pseudomarimonas</taxon>
    </lineage>
</organism>
<dbReference type="InterPro" id="IPR022653">
    <property type="entry name" value="De-COase2_pyr-phos_BS"/>
</dbReference>
<evidence type="ECO:0000259" key="15">
    <source>
        <dbReference type="Pfam" id="PF17944"/>
    </source>
</evidence>
<evidence type="ECO:0000256" key="4">
    <source>
        <dbReference type="ARBA" id="ARBA00008357"/>
    </source>
</evidence>
<keyword evidence="10 12" id="KW-0620">Polyamine biosynthesis</keyword>
<feature type="domain" description="Arginine decarboxylase C-terminal helical" evidence="15">
    <location>
        <begin position="576"/>
        <end position="623"/>
    </location>
</feature>
<gene>
    <name evidence="12 16" type="primary">speA</name>
    <name evidence="16" type="ORF">M0G41_02420</name>
</gene>
<dbReference type="InterPro" id="IPR041128">
    <property type="entry name" value="Arg_decarbox_C"/>
</dbReference>
<dbReference type="InterPro" id="IPR002985">
    <property type="entry name" value="Arg_decrbxlase"/>
</dbReference>
<dbReference type="InterPro" id="IPR022644">
    <property type="entry name" value="De-COase2_N"/>
</dbReference>